<name>A0A4Y2UKL0_ARAVE</name>
<protein>
    <submittedName>
        <fullName evidence="1">Uncharacterized protein</fullName>
    </submittedName>
</protein>
<evidence type="ECO:0000313" key="1">
    <source>
        <dbReference type="EMBL" id="GBO12186.1"/>
    </source>
</evidence>
<proteinExistence type="predicted"/>
<dbReference type="AlphaFoldDB" id="A0A4Y2UKL0"/>
<gene>
    <name evidence="1" type="ORF">AVEN_162620_1</name>
</gene>
<sequence length="94" mass="10322">MLSSINNKIALARKTSFLESRKKIIHLLSTEQEQQLIRTISSGHQMEETTPQPTCPSDFSPSVVGRRGILIAAMEMKVVEKSDHGAVEDLSSVG</sequence>
<comment type="caution">
    <text evidence="1">The sequence shown here is derived from an EMBL/GenBank/DDBJ whole genome shotgun (WGS) entry which is preliminary data.</text>
</comment>
<keyword evidence="2" id="KW-1185">Reference proteome</keyword>
<dbReference type="EMBL" id="BGPR01036819">
    <property type="protein sequence ID" value="GBO12186.1"/>
    <property type="molecule type" value="Genomic_DNA"/>
</dbReference>
<evidence type="ECO:0000313" key="2">
    <source>
        <dbReference type="Proteomes" id="UP000499080"/>
    </source>
</evidence>
<organism evidence="1 2">
    <name type="scientific">Araneus ventricosus</name>
    <name type="common">Orbweaver spider</name>
    <name type="synonym">Epeira ventricosa</name>
    <dbReference type="NCBI Taxonomy" id="182803"/>
    <lineage>
        <taxon>Eukaryota</taxon>
        <taxon>Metazoa</taxon>
        <taxon>Ecdysozoa</taxon>
        <taxon>Arthropoda</taxon>
        <taxon>Chelicerata</taxon>
        <taxon>Arachnida</taxon>
        <taxon>Araneae</taxon>
        <taxon>Araneomorphae</taxon>
        <taxon>Entelegynae</taxon>
        <taxon>Araneoidea</taxon>
        <taxon>Araneidae</taxon>
        <taxon>Araneus</taxon>
    </lineage>
</organism>
<reference evidence="1 2" key="1">
    <citation type="journal article" date="2019" name="Sci. Rep.">
        <title>Orb-weaving spider Araneus ventricosus genome elucidates the spidroin gene catalogue.</title>
        <authorList>
            <person name="Kono N."/>
            <person name="Nakamura H."/>
            <person name="Ohtoshi R."/>
            <person name="Moran D.A.P."/>
            <person name="Shinohara A."/>
            <person name="Yoshida Y."/>
            <person name="Fujiwara M."/>
            <person name="Mori M."/>
            <person name="Tomita M."/>
            <person name="Arakawa K."/>
        </authorList>
    </citation>
    <scope>NUCLEOTIDE SEQUENCE [LARGE SCALE GENOMIC DNA]</scope>
</reference>
<dbReference type="Proteomes" id="UP000499080">
    <property type="component" value="Unassembled WGS sequence"/>
</dbReference>
<accession>A0A4Y2UKL0</accession>